<feature type="chain" id="PRO_5005124647" evidence="2">
    <location>
        <begin position="28"/>
        <end position="585"/>
    </location>
</feature>
<dbReference type="eggNOG" id="COG0737">
    <property type="taxonomic scope" value="Bacteria"/>
</dbReference>
<dbReference type="InterPro" id="IPR004843">
    <property type="entry name" value="Calcineurin-like_PHP"/>
</dbReference>
<dbReference type="STRING" id="537013.CLOSTMETH_00934"/>
<dbReference type="GO" id="GO:0000166">
    <property type="term" value="F:nucleotide binding"/>
    <property type="evidence" value="ECO:0007669"/>
    <property type="project" value="UniProtKB-KW"/>
</dbReference>
<comment type="similarity">
    <text evidence="2">Belongs to the 5'-nucleotidase family.</text>
</comment>
<gene>
    <name evidence="6" type="ORF">CLOSTMETH_00934</name>
</gene>
<dbReference type="GO" id="GO:0009166">
    <property type="term" value="P:nucleotide catabolic process"/>
    <property type="evidence" value="ECO:0007669"/>
    <property type="project" value="InterPro"/>
</dbReference>
<dbReference type="HOGENOM" id="CLU_005854_7_3_9"/>
<dbReference type="InterPro" id="IPR036907">
    <property type="entry name" value="5'-Nucleotdase_C_sf"/>
</dbReference>
<dbReference type="InterPro" id="IPR006179">
    <property type="entry name" value="5_nucleotidase/apyrase"/>
</dbReference>
<evidence type="ECO:0000313" key="7">
    <source>
        <dbReference type="Proteomes" id="UP000003340"/>
    </source>
</evidence>
<evidence type="ECO:0000256" key="1">
    <source>
        <dbReference type="ARBA" id="ARBA00022729"/>
    </source>
</evidence>
<protein>
    <submittedName>
        <fullName evidence="6">5'-nucleotidase, C-terminal domain protein</fullName>
    </submittedName>
</protein>
<dbReference type="Pfam" id="PF00149">
    <property type="entry name" value="Metallophos"/>
    <property type="match status" value="1"/>
</dbReference>
<feature type="domain" description="Calcineurin-like phosphoesterase" evidence="4">
    <location>
        <begin position="41"/>
        <end position="237"/>
    </location>
</feature>
<keyword evidence="7" id="KW-1185">Reference proteome</keyword>
<dbReference type="SUPFAM" id="SSF56300">
    <property type="entry name" value="Metallo-dependent phosphatases"/>
    <property type="match status" value="1"/>
</dbReference>
<keyword evidence="2" id="KW-0378">Hydrolase</keyword>
<feature type="region of interest" description="Disordered" evidence="3">
    <location>
        <begin position="527"/>
        <end position="558"/>
    </location>
</feature>
<keyword evidence="2" id="KW-0547">Nucleotide-binding</keyword>
<reference evidence="6 7" key="1">
    <citation type="submission" date="2009-01" db="EMBL/GenBank/DDBJ databases">
        <authorList>
            <person name="Fulton L."/>
            <person name="Clifton S."/>
            <person name="Fulton B."/>
            <person name="Xu J."/>
            <person name="Minx P."/>
            <person name="Pepin K.H."/>
            <person name="Johnson M."/>
            <person name="Bhonagiri V."/>
            <person name="Nash W.E."/>
            <person name="Mardis E.R."/>
            <person name="Wilson R.K."/>
        </authorList>
    </citation>
    <scope>NUCLEOTIDE SEQUENCE [LARGE SCALE GENOMIC DNA]</scope>
    <source>
        <strain evidence="6 7">DSM 5476</strain>
    </source>
</reference>
<dbReference type="InterPro" id="IPR029052">
    <property type="entry name" value="Metallo-depent_PP-like"/>
</dbReference>
<dbReference type="PRINTS" id="PR01607">
    <property type="entry name" value="APYRASEFAMLY"/>
</dbReference>
<dbReference type="Proteomes" id="UP000003340">
    <property type="component" value="Unassembled WGS sequence"/>
</dbReference>
<dbReference type="EMBL" id="ACEC01000035">
    <property type="protein sequence ID" value="EEG31388.1"/>
    <property type="molecule type" value="Genomic_DNA"/>
</dbReference>
<dbReference type="SUPFAM" id="SSF55816">
    <property type="entry name" value="5'-nucleotidase (syn. UDP-sugar hydrolase), C-terminal domain"/>
    <property type="match status" value="1"/>
</dbReference>
<comment type="caution">
    <text evidence="6">The sequence shown here is derived from an EMBL/GenBank/DDBJ whole genome shotgun (WGS) entry which is preliminary data.</text>
</comment>
<dbReference type="Gene3D" id="3.60.21.10">
    <property type="match status" value="1"/>
</dbReference>
<feature type="domain" description="5'-Nucleotidase C-terminal" evidence="5">
    <location>
        <begin position="330"/>
        <end position="486"/>
    </location>
</feature>
<evidence type="ECO:0000313" key="6">
    <source>
        <dbReference type="EMBL" id="EEG31388.1"/>
    </source>
</evidence>
<reference evidence="6 7" key="2">
    <citation type="submission" date="2009-02" db="EMBL/GenBank/DDBJ databases">
        <title>Draft genome sequence of Clostridium methylpentosum (DSM 5476).</title>
        <authorList>
            <person name="Sudarsanam P."/>
            <person name="Ley R."/>
            <person name="Guruge J."/>
            <person name="Turnbaugh P.J."/>
            <person name="Mahowald M."/>
            <person name="Liep D."/>
            <person name="Gordon J."/>
        </authorList>
    </citation>
    <scope>NUCLEOTIDE SEQUENCE [LARGE SCALE GENOMIC DNA]</scope>
    <source>
        <strain evidence="6 7">DSM 5476</strain>
    </source>
</reference>
<name>C0EAS0_9FIRM</name>
<proteinExistence type="inferred from homology"/>
<dbReference type="PANTHER" id="PTHR11575">
    <property type="entry name" value="5'-NUCLEOTIDASE-RELATED"/>
    <property type="match status" value="1"/>
</dbReference>
<keyword evidence="1 2" id="KW-0732">Signal</keyword>
<evidence type="ECO:0000256" key="3">
    <source>
        <dbReference type="SAM" id="MobiDB-lite"/>
    </source>
</evidence>
<dbReference type="AlphaFoldDB" id="C0EAS0"/>
<accession>C0EAS0</accession>
<evidence type="ECO:0000256" key="2">
    <source>
        <dbReference type="RuleBase" id="RU362119"/>
    </source>
</evidence>
<dbReference type="InterPro" id="IPR008334">
    <property type="entry name" value="5'-Nucleotdase_C"/>
</dbReference>
<organism evidence="6 7">
    <name type="scientific">[Clostridium] methylpentosum DSM 5476</name>
    <dbReference type="NCBI Taxonomy" id="537013"/>
    <lineage>
        <taxon>Bacteria</taxon>
        <taxon>Bacillati</taxon>
        <taxon>Bacillota</taxon>
        <taxon>Clostridia</taxon>
        <taxon>Eubacteriales</taxon>
        <taxon>Oscillospiraceae</taxon>
        <taxon>Oscillospiraceae incertae sedis</taxon>
    </lineage>
</organism>
<dbReference type="Pfam" id="PF02872">
    <property type="entry name" value="5_nucleotid_C"/>
    <property type="match status" value="1"/>
</dbReference>
<feature type="signal peptide" evidence="2">
    <location>
        <begin position="1"/>
        <end position="27"/>
    </location>
</feature>
<dbReference type="PANTHER" id="PTHR11575:SF24">
    <property type="entry name" value="5'-NUCLEOTIDASE"/>
    <property type="match status" value="1"/>
</dbReference>
<evidence type="ECO:0000259" key="5">
    <source>
        <dbReference type="Pfam" id="PF02872"/>
    </source>
</evidence>
<dbReference type="Gene3D" id="3.90.780.10">
    <property type="entry name" value="5'-Nucleotidase, C-terminal domain"/>
    <property type="match status" value="1"/>
</dbReference>
<dbReference type="GO" id="GO:0016787">
    <property type="term" value="F:hydrolase activity"/>
    <property type="evidence" value="ECO:0007669"/>
    <property type="project" value="UniProtKB-KW"/>
</dbReference>
<sequence>MFKKTLALVLCCSIACTVLLAGPSASAQEATETEGSVTIEVVHTNDIHGRNAYQPDSVVGFDRLKTYIDREDPDFVLDAGDLFHGQAFATLEQGQSIAELVAAVGYDAMTPGNHDWNYGKERLKELGSLANVAILAGNVTSGGQPFFEGSGSLIKEVDGVRVGVFGVFDPQIQNDTAPGNIQGLTFLDDTAYATQTAAELREQGCEIIIALSHQLYCDEFIAQTEGIDLLIAGHEHATVDTTYPDAQGRQVTVVETGKYFENAGSLSITYDTEKDSITTVEETLLTAKDAAELEPDPTVTSLLQAISDRQSNQLAQVIGLTGQDLEGRWENLRIGETNLGRVITQAYLDETGADIAFENAGGIRLGRVLPAGNITYKDVIDIAPFGNYIVTKQITGEAVLSILEQSIEVGLQSKVSYDEWVRTGSDQVRWPDNSGSYLQFGGITVVYDPEKPQGERVQTALVGTEELDPDRLYTIATNNFVALGGDYPELAEAPECNQYAACDEALIRFIQRGQQVVDSAANKVNLSEKTASLPDDPQEKPDASSSSEDETNPPPKTGDTFDFAIACLLLIGAAALSIRCRKDAK</sequence>
<evidence type="ECO:0000259" key="4">
    <source>
        <dbReference type="Pfam" id="PF00149"/>
    </source>
</evidence>